<evidence type="ECO:0000259" key="1">
    <source>
        <dbReference type="Pfam" id="PF01266"/>
    </source>
</evidence>
<feature type="domain" description="FAD dependent oxidoreductase" evidence="1">
    <location>
        <begin position="35"/>
        <end position="411"/>
    </location>
</feature>
<evidence type="ECO:0000313" key="2">
    <source>
        <dbReference type="EMBL" id="OQE09615.1"/>
    </source>
</evidence>
<organism evidence="2 3">
    <name type="scientific">Penicillium vulpinum</name>
    <dbReference type="NCBI Taxonomy" id="29845"/>
    <lineage>
        <taxon>Eukaryota</taxon>
        <taxon>Fungi</taxon>
        <taxon>Dikarya</taxon>
        <taxon>Ascomycota</taxon>
        <taxon>Pezizomycotina</taxon>
        <taxon>Eurotiomycetes</taxon>
        <taxon>Eurotiomycetidae</taxon>
        <taxon>Eurotiales</taxon>
        <taxon>Aspergillaceae</taxon>
        <taxon>Penicillium</taxon>
    </lineage>
</organism>
<proteinExistence type="predicted"/>
<dbReference type="STRING" id="29845.A0A1V6S6F7"/>
<dbReference type="EMBL" id="MDYP01000006">
    <property type="protein sequence ID" value="OQE09615.1"/>
    <property type="molecule type" value="Genomic_DNA"/>
</dbReference>
<gene>
    <name evidence="2" type="ORF">PENVUL_c006G01916</name>
</gene>
<dbReference type="Pfam" id="PF01266">
    <property type="entry name" value="DAO"/>
    <property type="match status" value="1"/>
</dbReference>
<name>A0A1V6S6F7_9EURO</name>
<dbReference type="Gene3D" id="3.50.50.60">
    <property type="entry name" value="FAD/NAD(P)-binding domain"/>
    <property type="match status" value="1"/>
</dbReference>
<comment type="caution">
    <text evidence="2">The sequence shown here is derived from an EMBL/GenBank/DDBJ whole genome shotgun (WGS) entry which is preliminary data.</text>
</comment>
<evidence type="ECO:0000313" key="3">
    <source>
        <dbReference type="Proteomes" id="UP000191518"/>
    </source>
</evidence>
<dbReference type="InterPro" id="IPR036188">
    <property type="entry name" value="FAD/NAD-bd_sf"/>
</dbReference>
<reference evidence="3" key="1">
    <citation type="journal article" date="2017" name="Nat. Microbiol.">
        <title>Global analysis of biosynthetic gene clusters reveals vast potential of secondary metabolite production in Penicillium species.</title>
        <authorList>
            <person name="Nielsen J.C."/>
            <person name="Grijseels S."/>
            <person name="Prigent S."/>
            <person name="Ji B."/>
            <person name="Dainat J."/>
            <person name="Nielsen K.F."/>
            <person name="Frisvad J.C."/>
            <person name="Workman M."/>
            <person name="Nielsen J."/>
        </authorList>
    </citation>
    <scope>NUCLEOTIDE SEQUENCE [LARGE SCALE GENOMIC DNA]</scope>
    <source>
        <strain evidence="3">IBT 29486</strain>
    </source>
</reference>
<keyword evidence="3" id="KW-1185">Reference proteome</keyword>
<sequence length="456" mass="50189">MAAMPAQHALPSWWRTQLHQLDDYVSSNSVLTESDIVIIGAGISGASVAYHLLQQSKGPNPPTVTILEARQACSGATGRNGGHLKPDPYSFISQLAAEYGPELAEEVAEFERSHVDAISNLVKSENLDCDLVVTKAIDVQLNAKECKKVKSKFDRLPGIGVKSAERVSFTDQTEAEQRSRVKGAQGCFSYEAGHIWPYKLILHILGRCVEQGTKLYTHTPAQNVSLAKDGSGQWIVDTPRGAIKAKHVVFASNAYTSAVLPMYSNKIVPVRGVCCRIVPARPVKKLTETYTLRWSWSEFDYLIPREDGSVIVGGAWSKYYRNTGDWYNNVNDNEMIEPAKEYFDGYMQRNFHGWEGSGAYVDQIWTGIMGYSTDSLPHIGEVPGKKGLFIIAGFTGHGMPQAWLSGKGIAAMVSKGIPFAESGIPKIFETTQARLEKDRNDILEVAGEVDKQSARL</sequence>
<dbReference type="SUPFAM" id="SSF51905">
    <property type="entry name" value="FAD/NAD(P)-binding domain"/>
    <property type="match status" value="1"/>
</dbReference>
<dbReference type="GO" id="GO:0005737">
    <property type="term" value="C:cytoplasm"/>
    <property type="evidence" value="ECO:0007669"/>
    <property type="project" value="TreeGrafter"/>
</dbReference>
<dbReference type="Proteomes" id="UP000191518">
    <property type="component" value="Unassembled WGS sequence"/>
</dbReference>
<dbReference type="PANTHER" id="PTHR13847:SF279">
    <property type="entry name" value="FAD DEPENDENT OXIDOREDUCTASE DOMAIN-CONTAINING PROTEIN-RELATED"/>
    <property type="match status" value="1"/>
</dbReference>
<dbReference type="AlphaFoldDB" id="A0A1V6S6F7"/>
<dbReference type="OrthoDB" id="429143at2759"/>
<protein>
    <recommendedName>
        <fullName evidence="1">FAD dependent oxidoreductase domain-containing protein</fullName>
    </recommendedName>
</protein>
<dbReference type="InterPro" id="IPR006076">
    <property type="entry name" value="FAD-dep_OxRdtase"/>
</dbReference>
<dbReference type="Gene3D" id="3.30.9.10">
    <property type="entry name" value="D-Amino Acid Oxidase, subunit A, domain 2"/>
    <property type="match status" value="1"/>
</dbReference>
<accession>A0A1V6S6F7</accession>
<dbReference type="PANTHER" id="PTHR13847">
    <property type="entry name" value="SARCOSINE DEHYDROGENASE-RELATED"/>
    <property type="match status" value="1"/>
</dbReference>